<dbReference type="SUPFAM" id="SSF48452">
    <property type="entry name" value="TPR-like"/>
    <property type="match status" value="2"/>
</dbReference>
<sequence length="531" mass="58717">MGAAAILDGSIVRLGDQYVLGLRATHCQTGALIDAEQVQFAHKEELLDALSRIASKFRTRVGESLASVKNRDTPLAEATTPSLEALKAYSAGVKTLGSSGSTTALPFFRRATELDPQFSIAHAWLSRMYGDLGLDDLSVLSARRAFQLRDHASERERFFIDASYNILATGDLAKAQEICDAWAQAYPRDSSPHGFLSGLIYPPFGRYEEGRREAKKMIELAPDLFVGYMNLVSNDLALGQFDDADLVLQNASSRKLVGINYPLDRYILAFLRADETGMKNSASEVEKMQGSAPWMIMMQAYTFAYSGQFHRAHEELRRENVFTRQDSPAQFAAYNNAVSAMIEAHSGDRESAWQHGLASLKLSRNKDSSYLAAYALGLAGDILHVREVADHLEKHFPMDTKIRLRQVPTLRALVALNQQNPAEALELLQLAAPIELGGIPDAVYIRGNAFLALGRGREAAVEFQKIIGHRGILINEPTGALALLQIARAYALSGEITRAKIAYEQFLNLWQNADPDIAILRQARREYSALR</sequence>
<dbReference type="InterPro" id="IPR011990">
    <property type="entry name" value="TPR-like_helical_dom_sf"/>
</dbReference>
<protein>
    <submittedName>
        <fullName evidence="1">Tetratricopeptide (TPR) repeat protein</fullName>
    </submittedName>
</protein>
<reference evidence="1 2" key="1">
    <citation type="submission" date="2020-08" db="EMBL/GenBank/DDBJ databases">
        <title>Genomic Encyclopedia of Type Strains, Phase IV (KMG-V): Genome sequencing to study the core and pangenomes of soil and plant-associated prokaryotes.</title>
        <authorList>
            <person name="Whitman W."/>
        </authorList>
    </citation>
    <scope>NUCLEOTIDE SEQUENCE [LARGE SCALE GENOMIC DNA]</scope>
    <source>
        <strain evidence="1 2">M8UP14</strain>
    </source>
</reference>
<comment type="caution">
    <text evidence="1">The sequence shown here is derived from an EMBL/GenBank/DDBJ whole genome shotgun (WGS) entry which is preliminary data.</text>
</comment>
<organism evidence="1 2">
    <name type="scientific">Granulicella aggregans</name>
    <dbReference type="NCBI Taxonomy" id="474949"/>
    <lineage>
        <taxon>Bacteria</taxon>
        <taxon>Pseudomonadati</taxon>
        <taxon>Acidobacteriota</taxon>
        <taxon>Terriglobia</taxon>
        <taxon>Terriglobales</taxon>
        <taxon>Acidobacteriaceae</taxon>
        <taxon>Granulicella</taxon>
    </lineage>
</organism>
<dbReference type="Gene3D" id="1.25.40.10">
    <property type="entry name" value="Tetratricopeptide repeat domain"/>
    <property type="match status" value="2"/>
</dbReference>
<dbReference type="EMBL" id="JACHIP010000014">
    <property type="protein sequence ID" value="MBB5060481.1"/>
    <property type="molecule type" value="Genomic_DNA"/>
</dbReference>
<dbReference type="AlphaFoldDB" id="A0A7W8E6B3"/>
<dbReference type="Proteomes" id="UP000540989">
    <property type="component" value="Unassembled WGS sequence"/>
</dbReference>
<gene>
    <name evidence="1" type="ORF">HDF16_005217</name>
</gene>
<accession>A0A7W8E6B3</accession>
<evidence type="ECO:0000313" key="2">
    <source>
        <dbReference type="Proteomes" id="UP000540989"/>
    </source>
</evidence>
<keyword evidence="2" id="KW-1185">Reference proteome</keyword>
<name>A0A7W8E6B3_9BACT</name>
<evidence type="ECO:0000313" key="1">
    <source>
        <dbReference type="EMBL" id="MBB5060481.1"/>
    </source>
</evidence>
<proteinExistence type="predicted"/>